<sequence>MPPACDDERLLLAARHTGGWRLRFVEPLEQAFGLWRVARMRRRLGLIISTAALFQLCFMLLDAWLLPAEIFEGSLFLRGFGLLLLALAWPLCRHPGLPPPLALHLYFLAFLGNALVVVAFIGWCYLNDLAMRYDGLFLVLLFAFLLTGLSSRNLIASAWLVCLSYVLLMLWLRGAQAELYYESQFLLCAAVIGSIGSWQQERGQRQAWLDQQLLSLARVRAEQADQRTQRLLAAASHDLRQPLNAMGLYARHLQEQASDAQTRQISQRLAVSAEQLGRMLQSLLDYTRMSLPEGGSPQWQDVQLQPLLARLMDELKVITREQQEAAELQLDCPLDYWVRSDPVRLERLLRNLLVNAWLHAQARRIWISVREEQQQLCLELGDDGRGLLEEAGQPLRSSAGLGLGLAIVRQLASQLEHALQVSSAPGQGVRYQLRLPRVAARSPETGNSQPGQLPMQVLLLEDDAASREALAGLLQRWGCQVQACANLAEARRALASQPVQLLISDYRLQDECNGLQAIERLREQAGRMLPALLVSAESSAELQERCAPAHVSLLAKPILPARLRQVLFSGLLRSA</sequence>
<evidence type="ECO:0000256" key="3">
    <source>
        <dbReference type="ARBA" id="ARBA00022553"/>
    </source>
</evidence>
<dbReference type="PANTHER" id="PTHR43047">
    <property type="entry name" value="TWO-COMPONENT HISTIDINE PROTEIN KINASE"/>
    <property type="match status" value="1"/>
</dbReference>
<reference evidence="11" key="1">
    <citation type="submission" date="2017-12" db="EMBL/GenBank/DDBJ databases">
        <authorList>
            <person name="Yu X.-Y."/>
        </authorList>
    </citation>
    <scope>NUCLEOTIDE SEQUENCE [LARGE SCALE GENOMIC DNA]</scope>
    <source>
        <strain evidence="11">ZYSR67-Z</strain>
    </source>
</reference>
<dbReference type="GO" id="GO:0009927">
    <property type="term" value="F:histidine phosphotransfer kinase activity"/>
    <property type="evidence" value="ECO:0007669"/>
    <property type="project" value="TreeGrafter"/>
</dbReference>
<dbReference type="GO" id="GO:0005886">
    <property type="term" value="C:plasma membrane"/>
    <property type="evidence" value="ECO:0007669"/>
    <property type="project" value="TreeGrafter"/>
</dbReference>
<accession>A0A2I0CT18</accession>
<evidence type="ECO:0000256" key="6">
    <source>
        <dbReference type="PROSITE-ProRule" id="PRU00169"/>
    </source>
</evidence>
<dbReference type="SUPFAM" id="SSF52172">
    <property type="entry name" value="CheY-like"/>
    <property type="match status" value="1"/>
</dbReference>
<comment type="catalytic activity">
    <reaction evidence="1">
        <text>ATP + protein L-histidine = ADP + protein N-phospho-L-histidine.</text>
        <dbReference type="EC" id="2.7.13.3"/>
    </reaction>
</comment>
<gene>
    <name evidence="10" type="ORF">CW360_01960</name>
</gene>
<name>A0A2I0CT18_9PSED</name>
<dbReference type="PROSITE" id="PS50109">
    <property type="entry name" value="HIS_KIN"/>
    <property type="match status" value="1"/>
</dbReference>
<dbReference type="InterPro" id="IPR004358">
    <property type="entry name" value="Sig_transdc_His_kin-like_C"/>
</dbReference>
<keyword evidence="7" id="KW-1133">Transmembrane helix</keyword>
<dbReference type="Gene3D" id="3.40.50.2300">
    <property type="match status" value="1"/>
</dbReference>
<evidence type="ECO:0000256" key="1">
    <source>
        <dbReference type="ARBA" id="ARBA00000085"/>
    </source>
</evidence>
<feature type="domain" description="Histidine kinase" evidence="8">
    <location>
        <begin position="234"/>
        <end position="439"/>
    </location>
</feature>
<dbReference type="PANTHER" id="PTHR43047:SF9">
    <property type="entry name" value="HISTIDINE KINASE"/>
    <property type="match status" value="1"/>
</dbReference>
<dbReference type="SMART" id="SM00448">
    <property type="entry name" value="REC"/>
    <property type="match status" value="1"/>
</dbReference>
<feature type="modified residue" description="4-aspartylphosphate" evidence="6">
    <location>
        <position position="505"/>
    </location>
</feature>
<feature type="transmembrane region" description="Helical" evidence="7">
    <location>
        <begin position="44"/>
        <end position="67"/>
    </location>
</feature>
<dbReference type="Gene3D" id="1.10.287.130">
    <property type="match status" value="1"/>
</dbReference>
<protein>
    <recommendedName>
        <fullName evidence="2">histidine kinase</fullName>
        <ecNumber evidence="2">2.7.13.3</ecNumber>
    </recommendedName>
</protein>
<dbReference type="SMART" id="SM00387">
    <property type="entry name" value="HATPase_c"/>
    <property type="match status" value="1"/>
</dbReference>
<dbReference type="InterPro" id="IPR005467">
    <property type="entry name" value="His_kinase_dom"/>
</dbReference>
<feature type="transmembrane region" description="Helical" evidence="7">
    <location>
        <begin position="129"/>
        <end position="147"/>
    </location>
</feature>
<dbReference type="Pfam" id="PF00512">
    <property type="entry name" value="HisKA"/>
    <property type="match status" value="1"/>
</dbReference>
<evidence type="ECO:0000256" key="2">
    <source>
        <dbReference type="ARBA" id="ARBA00012438"/>
    </source>
</evidence>
<comment type="caution">
    <text evidence="10">The sequence shown here is derived from an EMBL/GenBank/DDBJ whole genome shotgun (WGS) entry which is preliminary data.</text>
</comment>
<evidence type="ECO:0000256" key="4">
    <source>
        <dbReference type="ARBA" id="ARBA00022679"/>
    </source>
</evidence>
<dbReference type="EC" id="2.7.13.3" evidence="2"/>
<dbReference type="InterPro" id="IPR003594">
    <property type="entry name" value="HATPase_dom"/>
</dbReference>
<dbReference type="Gene3D" id="3.30.565.10">
    <property type="entry name" value="Histidine kinase-like ATPase, C-terminal domain"/>
    <property type="match status" value="1"/>
</dbReference>
<evidence type="ECO:0000256" key="7">
    <source>
        <dbReference type="SAM" id="Phobius"/>
    </source>
</evidence>
<dbReference type="InterPro" id="IPR036890">
    <property type="entry name" value="HATPase_C_sf"/>
</dbReference>
<dbReference type="SUPFAM" id="SSF47384">
    <property type="entry name" value="Homodimeric domain of signal transducing histidine kinase"/>
    <property type="match status" value="1"/>
</dbReference>
<feature type="transmembrane region" description="Helical" evidence="7">
    <location>
        <begin position="73"/>
        <end position="91"/>
    </location>
</feature>
<evidence type="ECO:0000313" key="11">
    <source>
        <dbReference type="Proteomes" id="UP000242861"/>
    </source>
</evidence>
<dbReference type="GO" id="GO:0000155">
    <property type="term" value="F:phosphorelay sensor kinase activity"/>
    <property type="evidence" value="ECO:0007669"/>
    <property type="project" value="InterPro"/>
</dbReference>
<keyword evidence="7" id="KW-0472">Membrane</keyword>
<dbReference type="InterPro" id="IPR003661">
    <property type="entry name" value="HisK_dim/P_dom"/>
</dbReference>
<dbReference type="CDD" id="cd00082">
    <property type="entry name" value="HisKA"/>
    <property type="match status" value="1"/>
</dbReference>
<dbReference type="Proteomes" id="UP000242861">
    <property type="component" value="Unassembled WGS sequence"/>
</dbReference>
<evidence type="ECO:0000313" key="10">
    <source>
        <dbReference type="EMBL" id="PKF72508.1"/>
    </source>
</evidence>
<dbReference type="CDD" id="cd00156">
    <property type="entry name" value="REC"/>
    <property type="match status" value="1"/>
</dbReference>
<dbReference type="PROSITE" id="PS50110">
    <property type="entry name" value="RESPONSE_REGULATORY"/>
    <property type="match status" value="1"/>
</dbReference>
<evidence type="ECO:0000259" key="9">
    <source>
        <dbReference type="PROSITE" id="PS50110"/>
    </source>
</evidence>
<dbReference type="EMBL" id="PIYS01000003">
    <property type="protein sequence ID" value="PKF72508.1"/>
    <property type="molecule type" value="Genomic_DNA"/>
</dbReference>
<organism evidence="10 11">
    <name type="scientific">Pseudomonas fluvialis</name>
    <dbReference type="NCBI Taxonomy" id="1793966"/>
    <lineage>
        <taxon>Bacteria</taxon>
        <taxon>Pseudomonadati</taxon>
        <taxon>Pseudomonadota</taxon>
        <taxon>Gammaproteobacteria</taxon>
        <taxon>Pseudomonadales</taxon>
        <taxon>Pseudomonadaceae</taxon>
        <taxon>Pseudomonas</taxon>
    </lineage>
</organism>
<dbReference type="SMART" id="SM00388">
    <property type="entry name" value="HisKA"/>
    <property type="match status" value="1"/>
</dbReference>
<dbReference type="InterPro" id="IPR001789">
    <property type="entry name" value="Sig_transdc_resp-reg_receiver"/>
</dbReference>
<keyword evidence="7" id="KW-0812">Transmembrane</keyword>
<dbReference type="Pfam" id="PF00072">
    <property type="entry name" value="Response_reg"/>
    <property type="match status" value="1"/>
</dbReference>
<dbReference type="AlphaFoldDB" id="A0A2I0CT18"/>
<dbReference type="PRINTS" id="PR00344">
    <property type="entry name" value="BCTRLSENSOR"/>
</dbReference>
<feature type="domain" description="Response regulatory" evidence="9">
    <location>
        <begin position="456"/>
        <end position="571"/>
    </location>
</feature>
<keyword evidence="3 6" id="KW-0597">Phosphoprotein</keyword>
<evidence type="ECO:0000256" key="5">
    <source>
        <dbReference type="ARBA" id="ARBA00022777"/>
    </source>
</evidence>
<dbReference type="SUPFAM" id="SSF55874">
    <property type="entry name" value="ATPase domain of HSP90 chaperone/DNA topoisomerase II/histidine kinase"/>
    <property type="match status" value="1"/>
</dbReference>
<feature type="transmembrane region" description="Helical" evidence="7">
    <location>
        <begin position="103"/>
        <end position="123"/>
    </location>
</feature>
<keyword evidence="4" id="KW-0808">Transferase</keyword>
<keyword evidence="5 10" id="KW-0418">Kinase</keyword>
<feature type="transmembrane region" description="Helical" evidence="7">
    <location>
        <begin position="154"/>
        <end position="173"/>
    </location>
</feature>
<dbReference type="InterPro" id="IPR011006">
    <property type="entry name" value="CheY-like_superfamily"/>
</dbReference>
<dbReference type="InterPro" id="IPR036097">
    <property type="entry name" value="HisK_dim/P_sf"/>
</dbReference>
<proteinExistence type="predicted"/>
<dbReference type="Pfam" id="PF02518">
    <property type="entry name" value="HATPase_c"/>
    <property type="match status" value="1"/>
</dbReference>
<evidence type="ECO:0000259" key="8">
    <source>
        <dbReference type="PROSITE" id="PS50109"/>
    </source>
</evidence>